<comment type="subunit">
    <text evidence="4">Interacts with translational regulator CsrA and flagellin(s).</text>
</comment>
<dbReference type="InterPro" id="IPR003775">
    <property type="entry name" value="Flagellar_assembly_factor_FliW"/>
</dbReference>
<keyword evidence="4" id="KW-0143">Chaperone</keyword>
<keyword evidence="5" id="KW-0969">Cilium</keyword>
<sequence>MPLTLAPVPAPMSSDESIVLPSLLLESVTARRSDLFTLPAGVYGFESCRTYALVPSGREKLWWLQSADRPELVFLVADPFHFFPGYEADVPPAELAQVGASSDGTLMVLAIVTLPQRDGEGPTANLRAPLVLDVDRRVGRQVVLVDERYAVQTPFALS</sequence>
<evidence type="ECO:0000256" key="3">
    <source>
        <dbReference type="ARBA" id="ARBA00022845"/>
    </source>
</evidence>
<dbReference type="GO" id="GO:0006417">
    <property type="term" value="P:regulation of translation"/>
    <property type="evidence" value="ECO:0007669"/>
    <property type="project" value="UniProtKB-KW"/>
</dbReference>
<dbReference type="EMBL" id="CP007128">
    <property type="protein sequence ID" value="AHG87710.1"/>
    <property type="molecule type" value="Genomic_DNA"/>
</dbReference>
<dbReference type="PANTHER" id="PTHR39190:SF1">
    <property type="entry name" value="FLAGELLAR ASSEMBLY FACTOR FLIW"/>
    <property type="match status" value="1"/>
</dbReference>
<evidence type="ECO:0000256" key="4">
    <source>
        <dbReference type="HAMAP-Rule" id="MF_01185"/>
    </source>
</evidence>
<dbReference type="RefSeq" id="WP_025409267.1">
    <property type="nucleotide sequence ID" value="NZ_CP007128.1"/>
</dbReference>
<evidence type="ECO:0000256" key="2">
    <source>
        <dbReference type="ARBA" id="ARBA00022795"/>
    </source>
</evidence>
<name>W0RBM5_9BACT</name>
<comment type="function">
    <text evidence="4">Acts as an anti-CsrA protein, binds CsrA and prevents it from repressing translation of its target genes, one of which is flagellin. Binds to flagellin and participates in the assembly of the flagellum.</text>
</comment>
<dbReference type="KEGG" id="gba:J421_0173"/>
<dbReference type="Proteomes" id="UP000019151">
    <property type="component" value="Chromosome"/>
</dbReference>
<reference evidence="5 6" key="1">
    <citation type="journal article" date="2014" name="Genome Announc.">
        <title>Genome Sequence and Methylome of Soil Bacterium Gemmatirosa kalamazoonensis KBS708T, a Member of the Rarely Cultivated Gemmatimonadetes Phylum.</title>
        <authorList>
            <person name="Debruyn J.M."/>
            <person name="Radosevich M."/>
            <person name="Wommack K.E."/>
            <person name="Polson S.W."/>
            <person name="Hauser L.J."/>
            <person name="Fawaz M.N."/>
            <person name="Korlach J."/>
            <person name="Tsai Y.C."/>
        </authorList>
    </citation>
    <scope>NUCLEOTIDE SEQUENCE [LARGE SCALE GENOMIC DNA]</scope>
    <source>
        <strain evidence="5 6">KBS708</strain>
    </source>
</reference>
<dbReference type="Pfam" id="PF02623">
    <property type="entry name" value="FliW"/>
    <property type="match status" value="1"/>
</dbReference>
<dbReference type="GO" id="GO:0005737">
    <property type="term" value="C:cytoplasm"/>
    <property type="evidence" value="ECO:0007669"/>
    <property type="project" value="UniProtKB-SubCell"/>
</dbReference>
<keyword evidence="6" id="KW-1185">Reference proteome</keyword>
<keyword evidence="1 4" id="KW-0963">Cytoplasm</keyword>
<dbReference type="OrthoDB" id="9801235at2"/>
<dbReference type="Gene3D" id="2.30.290.10">
    <property type="entry name" value="BH3618-like"/>
    <property type="match status" value="1"/>
</dbReference>
<dbReference type="STRING" id="861299.J421_0173"/>
<evidence type="ECO:0000313" key="6">
    <source>
        <dbReference type="Proteomes" id="UP000019151"/>
    </source>
</evidence>
<comment type="similarity">
    <text evidence="4">Belongs to the FliW family.</text>
</comment>
<gene>
    <name evidence="4" type="primary">fliW</name>
    <name evidence="5" type="ORF">J421_0173</name>
</gene>
<organism evidence="5 6">
    <name type="scientific">Gemmatirosa kalamazoonensis</name>
    <dbReference type="NCBI Taxonomy" id="861299"/>
    <lineage>
        <taxon>Bacteria</taxon>
        <taxon>Pseudomonadati</taxon>
        <taxon>Gemmatimonadota</taxon>
        <taxon>Gemmatimonadia</taxon>
        <taxon>Gemmatimonadales</taxon>
        <taxon>Gemmatimonadaceae</taxon>
        <taxon>Gemmatirosa</taxon>
    </lineage>
</organism>
<dbReference type="HOGENOM" id="CLU_112356_0_2_0"/>
<dbReference type="InParanoid" id="W0RBM5"/>
<dbReference type="InterPro" id="IPR024046">
    <property type="entry name" value="Flagellar_assmbl_FliW_dom_sf"/>
</dbReference>
<dbReference type="AlphaFoldDB" id="W0RBM5"/>
<keyword evidence="3 4" id="KW-0810">Translation regulation</keyword>
<evidence type="ECO:0000313" key="5">
    <source>
        <dbReference type="EMBL" id="AHG87710.1"/>
    </source>
</evidence>
<keyword evidence="2 4" id="KW-1005">Bacterial flagellum biogenesis</keyword>
<dbReference type="HAMAP" id="MF_01185">
    <property type="entry name" value="FliW"/>
    <property type="match status" value="1"/>
</dbReference>
<protein>
    <recommendedName>
        <fullName evidence="4">Flagellar assembly factor FliW</fullName>
    </recommendedName>
</protein>
<keyword evidence="5" id="KW-0966">Cell projection</keyword>
<comment type="subcellular location">
    <subcellularLocation>
        <location evidence="4">Cytoplasm</location>
    </subcellularLocation>
</comment>
<accession>W0RBM5</accession>
<proteinExistence type="inferred from homology"/>
<keyword evidence="5" id="KW-0282">Flagellum</keyword>
<dbReference type="SUPFAM" id="SSF141457">
    <property type="entry name" value="BH3618-like"/>
    <property type="match status" value="1"/>
</dbReference>
<dbReference type="GO" id="GO:0044780">
    <property type="term" value="P:bacterial-type flagellum assembly"/>
    <property type="evidence" value="ECO:0007669"/>
    <property type="project" value="UniProtKB-UniRule"/>
</dbReference>
<evidence type="ECO:0000256" key="1">
    <source>
        <dbReference type="ARBA" id="ARBA00022490"/>
    </source>
</evidence>
<dbReference type="PANTHER" id="PTHR39190">
    <property type="entry name" value="FLAGELLAR ASSEMBLY FACTOR FLIW"/>
    <property type="match status" value="1"/>
</dbReference>
<dbReference type="FunCoup" id="W0RBM5">
    <property type="interactions" value="21"/>
</dbReference>
<dbReference type="eggNOG" id="COG1699">
    <property type="taxonomic scope" value="Bacteria"/>
</dbReference>